<dbReference type="NCBIfam" id="TIGR00147">
    <property type="entry name" value="YegS/Rv2252/BmrU family lipid kinase"/>
    <property type="match status" value="1"/>
</dbReference>
<name>A0A1H3XKQ0_9FLAO</name>
<dbReference type="AlphaFoldDB" id="A0A1H3XKQ0"/>
<proteinExistence type="predicted"/>
<dbReference type="RefSeq" id="WP_093239801.1">
    <property type="nucleotide sequence ID" value="NZ_FNQF01000002.1"/>
</dbReference>
<evidence type="ECO:0000256" key="4">
    <source>
        <dbReference type="ARBA" id="ARBA00022840"/>
    </source>
</evidence>
<keyword evidence="3 6" id="KW-0418">Kinase</keyword>
<gene>
    <name evidence="6" type="ORF">SAMN05421540_102375</name>
</gene>
<evidence type="ECO:0000313" key="6">
    <source>
        <dbReference type="EMBL" id="SDZ99194.1"/>
    </source>
</evidence>
<dbReference type="Proteomes" id="UP000198820">
    <property type="component" value="Unassembled WGS sequence"/>
</dbReference>
<organism evidence="6 7">
    <name type="scientific">Psychroflexus halocasei</name>
    <dbReference type="NCBI Taxonomy" id="908615"/>
    <lineage>
        <taxon>Bacteria</taxon>
        <taxon>Pseudomonadati</taxon>
        <taxon>Bacteroidota</taxon>
        <taxon>Flavobacteriia</taxon>
        <taxon>Flavobacteriales</taxon>
        <taxon>Flavobacteriaceae</taxon>
        <taxon>Psychroflexus</taxon>
    </lineage>
</organism>
<evidence type="ECO:0000313" key="7">
    <source>
        <dbReference type="Proteomes" id="UP000198820"/>
    </source>
</evidence>
<dbReference type="InterPro" id="IPR001206">
    <property type="entry name" value="Diacylglycerol_kinase_cat_dom"/>
</dbReference>
<keyword evidence="2" id="KW-0547">Nucleotide-binding</keyword>
<evidence type="ECO:0000256" key="2">
    <source>
        <dbReference type="ARBA" id="ARBA00022741"/>
    </source>
</evidence>
<dbReference type="InterPro" id="IPR045540">
    <property type="entry name" value="YegS/DAGK_C"/>
</dbReference>
<protein>
    <submittedName>
        <fullName evidence="6">Lipid kinase, YegS/Rv2252/BmrU family</fullName>
    </submittedName>
</protein>
<dbReference type="SUPFAM" id="SSF111331">
    <property type="entry name" value="NAD kinase/diacylglycerol kinase-like"/>
    <property type="match status" value="1"/>
</dbReference>
<sequence length="291" mass="32609">MENLQKVLIIVNPISGNIDKTDIVDRIVSVLNEKNIAFEIYKTTGENDHAEIVKILDRQKFDRIFVLGGDGTLKMLAEVLKDETTAVALFPTGSANGLSVNLNIPDNLNSQIDIALGGNKISIDMLKIEDEICLHISDFGLNAELIKNYEASAIRGKMGYLLQSLPTLWESRYPFDFTIKYNDKEIKRSGVFLAFSNAQKYGTGAVVNPNAKMDDGIFEVLIFKDFDVKEILKTLSNEIEFDPNIVEIFPVKEVEVFCHQPVSFQIDGEYCGEKEKVSVKLSTRKLPILIP</sequence>
<dbReference type="EMBL" id="FNQF01000002">
    <property type="protein sequence ID" value="SDZ99194.1"/>
    <property type="molecule type" value="Genomic_DNA"/>
</dbReference>
<evidence type="ECO:0000256" key="1">
    <source>
        <dbReference type="ARBA" id="ARBA00022679"/>
    </source>
</evidence>
<dbReference type="GO" id="GO:0005524">
    <property type="term" value="F:ATP binding"/>
    <property type="evidence" value="ECO:0007669"/>
    <property type="project" value="UniProtKB-KW"/>
</dbReference>
<evidence type="ECO:0000256" key="3">
    <source>
        <dbReference type="ARBA" id="ARBA00022777"/>
    </source>
</evidence>
<dbReference type="InterPro" id="IPR017438">
    <property type="entry name" value="ATP-NAD_kinase_N"/>
</dbReference>
<dbReference type="PANTHER" id="PTHR12358:SF54">
    <property type="entry name" value="SPHINGOSINE KINASE RELATED PROTEIN"/>
    <property type="match status" value="1"/>
</dbReference>
<keyword evidence="4" id="KW-0067">ATP-binding</keyword>
<dbReference type="GO" id="GO:0008654">
    <property type="term" value="P:phospholipid biosynthetic process"/>
    <property type="evidence" value="ECO:0007669"/>
    <property type="project" value="InterPro"/>
</dbReference>
<dbReference type="InterPro" id="IPR016064">
    <property type="entry name" value="NAD/diacylglycerol_kinase_sf"/>
</dbReference>
<dbReference type="GO" id="GO:0016301">
    <property type="term" value="F:kinase activity"/>
    <property type="evidence" value="ECO:0007669"/>
    <property type="project" value="UniProtKB-KW"/>
</dbReference>
<dbReference type="PROSITE" id="PS50146">
    <property type="entry name" value="DAGK"/>
    <property type="match status" value="1"/>
</dbReference>
<dbReference type="Pfam" id="PF00781">
    <property type="entry name" value="DAGK_cat"/>
    <property type="match status" value="1"/>
</dbReference>
<dbReference type="PANTHER" id="PTHR12358">
    <property type="entry name" value="SPHINGOSINE KINASE"/>
    <property type="match status" value="1"/>
</dbReference>
<keyword evidence="7" id="KW-1185">Reference proteome</keyword>
<dbReference type="InterPro" id="IPR050187">
    <property type="entry name" value="Lipid_Phosphate_FormReg"/>
</dbReference>
<accession>A0A1H3XKQ0</accession>
<feature type="domain" description="DAGKc" evidence="5">
    <location>
        <begin position="2"/>
        <end position="132"/>
    </location>
</feature>
<dbReference type="Gene3D" id="2.60.200.40">
    <property type="match status" value="1"/>
</dbReference>
<keyword evidence="1" id="KW-0808">Transferase</keyword>
<dbReference type="SMART" id="SM00046">
    <property type="entry name" value="DAGKc"/>
    <property type="match status" value="1"/>
</dbReference>
<dbReference type="Gene3D" id="3.40.50.10330">
    <property type="entry name" value="Probable inorganic polyphosphate/atp-NAD kinase, domain 1"/>
    <property type="match status" value="1"/>
</dbReference>
<dbReference type="STRING" id="908615.SAMN05421540_102375"/>
<dbReference type="Pfam" id="PF19279">
    <property type="entry name" value="YegS_C"/>
    <property type="match status" value="1"/>
</dbReference>
<reference evidence="6 7" key="1">
    <citation type="submission" date="2016-10" db="EMBL/GenBank/DDBJ databases">
        <authorList>
            <person name="de Groot N.N."/>
        </authorList>
    </citation>
    <scope>NUCLEOTIDE SEQUENCE [LARGE SCALE GENOMIC DNA]</scope>
    <source>
        <strain evidence="6 7">DSM 23581</strain>
    </source>
</reference>
<dbReference type="InterPro" id="IPR005218">
    <property type="entry name" value="Diacylglycerol/lipid_kinase"/>
</dbReference>
<evidence type="ECO:0000259" key="5">
    <source>
        <dbReference type="PROSITE" id="PS50146"/>
    </source>
</evidence>